<evidence type="ECO:0000313" key="7">
    <source>
        <dbReference type="Proteomes" id="UP000324241"/>
    </source>
</evidence>
<feature type="transmembrane region" description="Helical" evidence="5">
    <location>
        <begin position="185"/>
        <end position="208"/>
    </location>
</feature>
<keyword evidence="4 5" id="KW-0472">Membrane</keyword>
<sequence>MPKATVSKQDEGSDDVSIIDDGSLHFTAEGGANSTQLTYQEASGAPIEVNSPLGYSVGYVTVVFLNLSKMIGTGVFTTPNPSPSIPQHQPFSTELAPWVSVYSTGSSGTWLPRSYPRPKYFFPTVFAMQTVLFSFSSSNAVVLAQYLFKLAESEASDWQLKGVAVASYSVAFLVLVFNTKWSLHLANAIGFVKLITLIFIGITGLVVLGGNVSAIPDSKINFRNAFEGTSAATVYGATNALVKVMFSYKGYENAFNVVNEVRNPVKTLRWSAPVSLTLTATLYMLANIAYFTSASKDEILKSKIGVASLFFEKVFGTSGASRALNFLICLSAFGNLIAVLIGQSRVLRECGRQGVLPFTGFWTSTRPFGTPLGPYTLKWALTVIMILAPPAGDAFNFVVDLSMYPATAFDFLLAIGLLFTRYHRKRLNFPKSGYRAWDIAVCFAILSNLYLLVAPWYPPLGGATGGDVSFWYGTYLVVGIAIIGVCGVYYYVWIKILPKMGGYEFRQTILKMEGGATAHKLVKVPNDHLESWDAEHDAAGRLRHRGVRANSAELGKPV</sequence>
<dbReference type="PANTHER" id="PTHR11785:SF353">
    <property type="entry name" value="METHIONINE TRANSPORTER (EUROFUNG)"/>
    <property type="match status" value="1"/>
</dbReference>
<evidence type="ECO:0000256" key="5">
    <source>
        <dbReference type="SAM" id="Phobius"/>
    </source>
</evidence>
<evidence type="ECO:0000256" key="1">
    <source>
        <dbReference type="ARBA" id="ARBA00004141"/>
    </source>
</evidence>
<accession>A0A5M9M9S2</accession>
<evidence type="ECO:0000313" key="6">
    <source>
        <dbReference type="EMBL" id="KAA8642064.1"/>
    </source>
</evidence>
<dbReference type="PANTHER" id="PTHR11785">
    <property type="entry name" value="AMINO ACID TRANSPORTER"/>
    <property type="match status" value="1"/>
</dbReference>
<feature type="transmembrane region" description="Helical" evidence="5">
    <location>
        <begin position="469"/>
        <end position="492"/>
    </location>
</feature>
<evidence type="ECO:0000256" key="3">
    <source>
        <dbReference type="ARBA" id="ARBA00022989"/>
    </source>
</evidence>
<evidence type="ECO:0000256" key="2">
    <source>
        <dbReference type="ARBA" id="ARBA00022692"/>
    </source>
</evidence>
<keyword evidence="3 5" id="KW-1133">Transmembrane helix</keyword>
<dbReference type="OrthoDB" id="5982228at2759"/>
<dbReference type="InterPro" id="IPR050598">
    <property type="entry name" value="AminoAcid_Transporter"/>
</dbReference>
<dbReference type="InterPro" id="IPR002293">
    <property type="entry name" value="AA/rel_permease1"/>
</dbReference>
<dbReference type="Gene3D" id="1.20.1740.10">
    <property type="entry name" value="Amino acid/polyamine transporter I"/>
    <property type="match status" value="1"/>
</dbReference>
<dbReference type="Proteomes" id="UP000324241">
    <property type="component" value="Unassembled WGS sequence"/>
</dbReference>
<evidence type="ECO:0000256" key="4">
    <source>
        <dbReference type="ARBA" id="ARBA00023136"/>
    </source>
</evidence>
<feature type="transmembrane region" description="Helical" evidence="5">
    <location>
        <begin position="270"/>
        <end position="291"/>
    </location>
</feature>
<gene>
    <name evidence="6" type="ORF">ATNIH1004_011004</name>
</gene>
<dbReference type="GeneID" id="54333705"/>
<comment type="subcellular location">
    <subcellularLocation>
        <location evidence="1">Membrane</location>
        <topology evidence="1">Multi-pass membrane protein</topology>
    </subcellularLocation>
</comment>
<feature type="transmembrane region" description="Helical" evidence="5">
    <location>
        <begin position="403"/>
        <end position="422"/>
    </location>
</feature>
<dbReference type="EMBL" id="QUQM01000008">
    <property type="protein sequence ID" value="KAA8642064.1"/>
    <property type="molecule type" value="Genomic_DNA"/>
</dbReference>
<dbReference type="GO" id="GO:0016020">
    <property type="term" value="C:membrane"/>
    <property type="evidence" value="ECO:0007669"/>
    <property type="project" value="UniProtKB-SubCell"/>
</dbReference>
<name>A0A5M9M9S2_9EURO</name>
<dbReference type="GO" id="GO:0015179">
    <property type="term" value="F:L-amino acid transmembrane transporter activity"/>
    <property type="evidence" value="ECO:0007669"/>
    <property type="project" value="TreeGrafter"/>
</dbReference>
<dbReference type="VEuPathDB" id="FungiDB:EYZ11_010644"/>
<dbReference type="Pfam" id="PF13520">
    <property type="entry name" value="AA_permease_2"/>
    <property type="match status" value="1"/>
</dbReference>
<feature type="transmembrane region" description="Helical" evidence="5">
    <location>
        <begin position="434"/>
        <end position="457"/>
    </location>
</feature>
<keyword evidence="2 5" id="KW-0812">Transmembrane</keyword>
<dbReference type="RefSeq" id="XP_033421426.1">
    <property type="nucleotide sequence ID" value="XM_033575571.1"/>
</dbReference>
<dbReference type="VEuPathDB" id="FungiDB:EYZ11_010645"/>
<reference evidence="6 7" key="1">
    <citation type="submission" date="2019-08" db="EMBL/GenBank/DDBJ databases">
        <title>The genome sequence of a newly discovered highly antifungal drug resistant Aspergillus species, Aspergillus tanneri NIH 1004.</title>
        <authorList>
            <person name="Mounaud S."/>
            <person name="Singh I."/>
            <person name="Joardar V."/>
            <person name="Pakala S."/>
            <person name="Pakala S."/>
            <person name="Venepally P."/>
            <person name="Chung J.K."/>
            <person name="Losada L."/>
            <person name="Nierman W.C."/>
        </authorList>
    </citation>
    <scope>NUCLEOTIDE SEQUENCE [LARGE SCALE GENOMIC DNA]</scope>
    <source>
        <strain evidence="6 7">NIH1004</strain>
    </source>
</reference>
<feature type="transmembrane region" description="Helical" evidence="5">
    <location>
        <begin position="323"/>
        <end position="342"/>
    </location>
</feature>
<protein>
    <recommendedName>
        <fullName evidence="8">High affinity methionine permease</fullName>
    </recommendedName>
</protein>
<proteinExistence type="predicted"/>
<dbReference type="AlphaFoldDB" id="A0A5M9M9S2"/>
<feature type="transmembrane region" description="Helical" evidence="5">
    <location>
        <begin position="120"/>
        <end position="148"/>
    </location>
</feature>
<comment type="caution">
    <text evidence="6">The sequence shown here is derived from an EMBL/GenBank/DDBJ whole genome shotgun (WGS) entry which is preliminary data.</text>
</comment>
<evidence type="ECO:0008006" key="8">
    <source>
        <dbReference type="Google" id="ProtNLM"/>
    </source>
</evidence>
<feature type="transmembrane region" description="Helical" evidence="5">
    <location>
        <begin position="160"/>
        <end position="178"/>
    </location>
</feature>
<organism evidence="6 7">
    <name type="scientific">Aspergillus tanneri</name>
    <dbReference type="NCBI Taxonomy" id="1220188"/>
    <lineage>
        <taxon>Eukaryota</taxon>
        <taxon>Fungi</taxon>
        <taxon>Dikarya</taxon>
        <taxon>Ascomycota</taxon>
        <taxon>Pezizomycotina</taxon>
        <taxon>Eurotiomycetes</taxon>
        <taxon>Eurotiomycetidae</taxon>
        <taxon>Eurotiales</taxon>
        <taxon>Aspergillaceae</taxon>
        <taxon>Aspergillus</taxon>
        <taxon>Aspergillus subgen. Circumdati</taxon>
    </lineage>
</organism>